<reference evidence="1 2" key="1">
    <citation type="submission" date="2016-09" db="EMBL/GenBank/DDBJ databases">
        <authorList>
            <person name="Capua I."/>
            <person name="De Benedictis P."/>
            <person name="Joannis T."/>
            <person name="Lombin L.H."/>
            <person name="Cattoli G."/>
        </authorList>
    </citation>
    <scope>NUCLEOTIDE SEQUENCE [LARGE SCALE GENOMIC DNA]</scope>
    <source>
        <strain evidence="1 2">UB20</strain>
    </source>
</reference>
<organism evidence="1 2">
    <name type="scientific">Tannerella forsythia</name>
    <name type="common">Bacteroides forsythus</name>
    <dbReference type="NCBI Taxonomy" id="28112"/>
    <lineage>
        <taxon>Bacteria</taxon>
        <taxon>Pseudomonadati</taxon>
        <taxon>Bacteroidota</taxon>
        <taxon>Bacteroidia</taxon>
        <taxon>Bacteroidales</taxon>
        <taxon>Tannerellaceae</taxon>
        <taxon>Tannerella</taxon>
    </lineage>
</organism>
<name>A0A1D3UUF5_TANFO</name>
<dbReference type="Proteomes" id="UP000182057">
    <property type="component" value="Unassembled WGS sequence"/>
</dbReference>
<dbReference type="AlphaFoldDB" id="A0A1D3UUF5"/>
<sequence>MTIARTNPQVSSLLYKSLHYKNLKGRRERGILKYSLSLHHFHSGLTNYLTVYCLFLLPSKNDEIDRILL</sequence>
<gene>
    <name evidence="1" type="ORF">TFUB20_02179</name>
</gene>
<accession>A0A1D3UUF5</accession>
<evidence type="ECO:0000313" key="2">
    <source>
        <dbReference type="Proteomes" id="UP000182057"/>
    </source>
</evidence>
<proteinExistence type="predicted"/>
<protein>
    <submittedName>
        <fullName evidence="1">Uncharacterized protein</fullName>
    </submittedName>
</protein>
<evidence type="ECO:0000313" key="1">
    <source>
        <dbReference type="EMBL" id="SCQ23849.1"/>
    </source>
</evidence>
<dbReference type="EMBL" id="FMMM01000077">
    <property type="protein sequence ID" value="SCQ23849.1"/>
    <property type="molecule type" value="Genomic_DNA"/>
</dbReference>